<dbReference type="InterPro" id="IPR010985">
    <property type="entry name" value="Ribbon_hlx_hlx"/>
</dbReference>
<gene>
    <name evidence="2" type="ORF">TRIHO_37470</name>
</gene>
<dbReference type="EMBL" id="LPUY01000096">
    <property type="protein sequence ID" value="KUP91411.1"/>
    <property type="molecule type" value="Genomic_DNA"/>
</dbReference>
<dbReference type="GO" id="GO:0006355">
    <property type="term" value="P:regulation of DNA-templated transcription"/>
    <property type="evidence" value="ECO:0007669"/>
    <property type="project" value="InterPro"/>
</dbReference>
<keyword evidence="3" id="KW-1185">Reference proteome</keyword>
<feature type="domain" description="Antitoxin FitA-like ribbon-helix-helix" evidence="1">
    <location>
        <begin position="2"/>
        <end position="39"/>
    </location>
</feature>
<dbReference type="InterPro" id="IPR053853">
    <property type="entry name" value="FitA-like_RHH"/>
</dbReference>
<dbReference type="SUPFAM" id="SSF47598">
    <property type="entry name" value="Ribbon-helix-helix"/>
    <property type="match status" value="1"/>
</dbReference>
<sequence length="82" mass="9191">MASITIRNLDDDVKRRLRIRAAEHGRSMEEEAREILRHVVGEAKPSHDLAAAIRARVAPLGGVDLDLPQREAMREPPAFDRA</sequence>
<dbReference type="InterPro" id="IPR013321">
    <property type="entry name" value="Arc_rbn_hlx_hlx"/>
</dbReference>
<dbReference type="Pfam" id="PF22513">
    <property type="entry name" value="FitA-like_RHH"/>
    <property type="match status" value="1"/>
</dbReference>
<accession>A0A132BSR2</accession>
<comment type="caution">
    <text evidence="2">The sequence shown here is derived from an EMBL/GenBank/DDBJ whole genome shotgun (WGS) entry which is preliminary data.</text>
</comment>
<evidence type="ECO:0000313" key="3">
    <source>
        <dbReference type="Proteomes" id="UP000068382"/>
    </source>
</evidence>
<dbReference type="OrthoDB" id="2389872at2"/>
<evidence type="ECO:0000259" key="1">
    <source>
        <dbReference type="Pfam" id="PF22513"/>
    </source>
</evidence>
<proteinExistence type="predicted"/>
<protein>
    <recommendedName>
        <fullName evidence="1">Antitoxin FitA-like ribbon-helix-helix domain-containing protein</fullName>
    </recommendedName>
</protein>
<dbReference type="Proteomes" id="UP000068382">
    <property type="component" value="Unassembled WGS sequence"/>
</dbReference>
<name>A0A132BSR2_9RHOB</name>
<organism evidence="2 3">
    <name type="scientific">Tritonibacter horizontis</name>
    <dbReference type="NCBI Taxonomy" id="1768241"/>
    <lineage>
        <taxon>Bacteria</taxon>
        <taxon>Pseudomonadati</taxon>
        <taxon>Pseudomonadota</taxon>
        <taxon>Alphaproteobacteria</taxon>
        <taxon>Rhodobacterales</taxon>
        <taxon>Paracoccaceae</taxon>
        <taxon>Tritonibacter</taxon>
    </lineage>
</organism>
<dbReference type="AlphaFoldDB" id="A0A132BSR2"/>
<dbReference type="RefSeq" id="WP_009819916.1">
    <property type="nucleotide sequence ID" value="NZ_LPUY01000096.1"/>
</dbReference>
<reference evidence="2 3" key="1">
    <citation type="submission" date="2015-12" db="EMBL/GenBank/DDBJ databases">
        <title>Genome sequence of the marine Rhodobacteraceae strain O3.65, Candidatus Tritonibacter horizontis.</title>
        <authorList>
            <person name="Poehlein A."/>
            <person name="Giebel H.A."/>
            <person name="Voget S."/>
            <person name="Brinkhoff T."/>
        </authorList>
    </citation>
    <scope>NUCLEOTIDE SEQUENCE [LARGE SCALE GENOMIC DNA]</scope>
    <source>
        <strain evidence="2 3">O3.65</strain>
    </source>
</reference>
<dbReference type="Gene3D" id="1.10.1220.10">
    <property type="entry name" value="Met repressor-like"/>
    <property type="match status" value="1"/>
</dbReference>
<dbReference type="PATRIC" id="fig|1768241.3.peg.3910"/>
<evidence type="ECO:0000313" key="2">
    <source>
        <dbReference type="EMBL" id="KUP91411.1"/>
    </source>
</evidence>